<evidence type="ECO:0000313" key="1">
    <source>
        <dbReference type="EMBL" id="HIZ89456.1"/>
    </source>
</evidence>
<reference evidence="1" key="1">
    <citation type="journal article" date="2021" name="PeerJ">
        <title>Extensive microbial diversity within the chicken gut microbiome revealed by metagenomics and culture.</title>
        <authorList>
            <person name="Gilroy R."/>
            <person name="Ravi A."/>
            <person name="Getino M."/>
            <person name="Pursley I."/>
            <person name="Horton D.L."/>
            <person name="Alikhan N.F."/>
            <person name="Baker D."/>
            <person name="Gharbi K."/>
            <person name="Hall N."/>
            <person name="Watson M."/>
            <person name="Adriaenssens E.M."/>
            <person name="Foster-Nyarko E."/>
            <person name="Jarju S."/>
            <person name="Secka A."/>
            <person name="Antonio M."/>
            <person name="Oren A."/>
            <person name="Chaudhuri R.R."/>
            <person name="La Ragione R."/>
            <person name="Hildebrand F."/>
            <person name="Pallen M.J."/>
        </authorList>
    </citation>
    <scope>NUCLEOTIDE SEQUENCE</scope>
    <source>
        <strain evidence="1">ChiW4-1371</strain>
    </source>
</reference>
<organism evidence="1 2">
    <name type="scientific">Candidatus Mucispirillum faecigallinarum</name>
    <dbReference type="NCBI Taxonomy" id="2838699"/>
    <lineage>
        <taxon>Bacteria</taxon>
        <taxon>Pseudomonadati</taxon>
        <taxon>Deferribacterota</taxon>
        <taxon>Deferribacteres</taxon>
        <taxon>Deferribacterales</taxon>
        <taxon>Mucispirillaceae</taxon>
        <taxon>Mucispirillum</taxon>
    </lineage>
</organism>
<protein>
    <submittedName>
        <fullName evidence="1">Uncharacterized protein</fullName>
    </submittedName>
</protein>
<sequence length="85" mass="9606">MLASLLHSLLYDEVGKDIAKYIEISSIKIKIKINEIILYTPASFKRYTDNKENTNKIIGILGKNNPANTPLSRLDNIITYIGIKL</sequence>
<reference evidence="1" key="2">
    <citation type="submission" date="2021-04" db="EMBL/GenBank/DDBJ databases">
        <authorList>
            <person name="Gilroy R."/>
        </authorList>
    </citation>
    <scope>NUCLEOTIDE SEQUENCE</scope>
    <source>
        <strain evidence="1">ChiW4-1371</strain>
    </source>
</reference>
<proteinExistence type="predicted"/>
<dbReference type="AlphaFoldDB" id="A0A9D2GUZ0"/>
<comment type="caution">
    <text evidence="1">The sequence shown here is derived from an EMBL/GenBank/DDBJ whole genome shotgun (WGS) entry which is preliminary data.</text>
</comment>
<accession>A0A9D2GUZ0</accession>
<gene>
    <name evidence="1" type="ORF">H9804_05890</name>
</gene>
<dbReference type="Proteomes" id="UP000824176">
    <property type="component" value="Unassembled WGS sequence"/>
</dbReference>
<evidence type="ECO:0000313" key="2">
    <source>
        <dbReference type="Proteomes" id="UP000824176"/>
    </source>
</evidence>
<name>A0A9D2GUZ0_9BACT</name>
<dbReference type="EMBL" id="DXAQ01000091">
    <property type="protein sequence ID" value="HIZ89456.1"/>
    <property type="molecule type" value="Genomic_DNA"/>
</dbReference>